<evidence type="ECO:0000259" key="1">
    <source>
        <dbReference type="Pfam" id="PF06985"/>
    </source>
</evidence>
<organism evidence="2 3">
    <name type="scientific">Lithohypha guttulata</name>
    <dbReference type="NCBI Taxonomy" id="1690604"/>
    <lineage>
        <taxon>Eukaryota</taxon>
        <taxon>Fungi</taxon>
        <taxon>Dikarya</taxon>
        <taxon>Ascomycota</taxon>
        <taxon>Pezizomycotina</taxon>
        <taxon>Eurotiomycetes</taxon>
        <taxon>Chaetothyriomycetidae</taxon>
        <taxon>Chaetothyriales</taxon>
        <taxon>Trichomeriaceae</taxon>
        <taxon>Lithohypha</taxon>
    </lineage>
</organism>
<proteinExistence type="predicted"/>
<evidence type="ECO:0000313" key="3">
    <source>
        <dbReference type="Proteomes" id="UP001345013"/>
    </source>
</evidence>
<feature type="domain" description="Heterokaryon incompatibility" evidence="1">
    <location>
        <begin position="22"/>
        <end position="111"/>
    </location>
</feature>
<dbReference type="PANTHER" id="PTHR10622:SF10">
    <property type="entry name" value="HET DOMAIN-CONTAINING PROTEIN"/>
    <property type="match status" value="1"/>
</dbReference>
<dbReference type="Pfam" id="PF06985">
    <property type="entry name" value="HET"/>
    <property type="match status" value="1"/>
</dbReference>
<protein>
    <recommendedName>
        <fullName evidence="1">Heterokaryon incompatibility domain-containing protein</fullName>
    </recommendedName>
</protein>
<name>A0ABR0K4X4_9EURO</name>
<accession>A0ABR0K4X4</accession>
<evidence type="ECO:0000313" key="2">
    <source>
        <dbReference type="EMBL" id="KAK5087313.1"/>
    </source>
</evidence>
<gene>
    <name evidence="2" type="ORF">LTR24_006840</name>
</gene>
<dbReference type="InterPro" id="IPR010730">
    <property type="entry name" value="HET"/>
</dbReference>
<reference evidence="2 3" key="1">
    <citation type="submission" date="2023-08" db="EMBL/GenBank/DDBJ databases">
        <title>Black Yeasts Isolated from many extreme environments.</title>
        <authorList>
            <person name="Coleine C."/>
            <person name="Stajich J.E."/>
            <person name="Selbmann L."/>
        </authorList>
    </citation>
    <scope>NUCLEOTIDE SEQUENCE [LARGE SCALE GENOMIC DNA]</scope>
    <source>
        <strain evidence="2 3">CCFEE 5885</strain>
    </source>
</reference>
<comment type="caution">
    <text evidence="2">The sequence shown here is derived from an EMBL/GenBank/DDBJ whole genome shotgun (WGS) entry which is preliminary data.</text>
</comment>
<dbReference type="PANTHER" id="PTHR10622">
    <property type="entry name" value="HET DOMAIN-CONTAINING PROTEIN"/>
    <property type="match status" value="1"/>
</dbReference>
<keyword evidence="3" id="KW-1185">Reference proteome</keyword>
<sequence>MRLINVKTYELQEFQDENEVEYATLSHRWEQEEVLFKDMTGQANLSRVQKRIGWYKIQQCCQQAHSDGLEYVWVDTCCIDKSSSAELQEAINSMFRWYAKALVCYVYVSDVGVSRPTYRYRDDVYGFSQFTSSKWFQRGWTLQELLAPGTVFFYDYDWIYIGNRKGSCKAISQATQIPAKTLAEGLPAEGWRPCVAEIMSSSLIIWGGQTNTDEEILRYSDDQSIFAWHNAENEIHSGLLASSPDRFGTAALMTRSFMSSRMFSRRQPHTITNEGISVQLELVPLAPRLYGARLNAQLVDGDFLAENLRSGGPQASIYLRRLDFNSRYARASRKFAYSVANDLVGLLERGSYGSSQMRQVTVVRSMRGHEADINLAMDPCAFQISQLEYRKRRAVSVEPSRYPVERYGSDTLPVEHCTLWSKHAHGFTATTKLNDQDWTASPWHAPVFSTITLGFDFDFNPLCVLNLKNAKCLKWEACKEIVQAGTPWRRDPNFSAETSTFGFPFTWEASWGCEWRAHSGALLVVRMDLDDRDNNKGFSACFRCQTKDGTTAIVRLGMARTTPEQPWQFSCAVT</sequence>
<dbReference type="Proteomes" id="UP001345013">
    <property type="component" value="Unassembled WGS sequence"/>
</dbReference>
<dbReference type="EMBL" id="JAVRRG010000093">
    <property type="protein sequence ID" value="KAK5087313.1"/>
    <property type="molecule type" value="Genomic_DNA"/>
</dbReference>